<dbReference type="PATRIC" id="fig|1408254.3.peg.2583"/>
<reference evidence="4 5" key="1">
    <citation type="journal article" date="2014" name="Genome Announc.">
        <title>Draft Genome Sequence of Brevibacillus panacihumi Strain W25, a Halotolerant Hydrocarbon-Degrading Bacterium.</title>
        <authorList>
            <person name="Wang X."/>
            <person name="Jin D."/>
            <person name="Zhou L."/>
            <person name="Wu L."/>
            <person name="An W."/>
            <person name="Chen Y."/>
            <person name="Zhao L."/>
        </authorList>
    </citation>
    <scope>NUCLEOTIDE SEQUENCE [LARGE SCALE GENOMIC DNA]</scope>
    <source>
        <strain evidence="4 5">W25</strain>
    </source>
</reference>
<keyword evidence="2" id="KW-0813">Transport</keyword>
<dbReference type="GO" id="GO:0030288">
    <property type="term" value="C:outer membrane-bounded periplasmic space"/>
    <property type="evidence" value="ECO:0007669"/>
    <property type="project" value="InterPro"/>
</dbReference>
<dbReference type="PANTHER" id="PTHR33376:SF7">
    <property type="entry name" value="C4-DICARBOXYLATE-BINDING PROTEIN DCTB"/>
    <property type="match status" value="1"/>
</dbReference>
<protein>
    <submittedName>
        <fullName evidence="4">C4-dicarboxylate ABC transporter substrate-binding protein</fullName>
    </submittedName>
</protein>
<evidence type="ECO:0000256" key="2">
    <source>
        <dbReference type="ARBA" id="ARBA00022448"/>
    </source>
</evidence>
<organism evidence="4 5">
    <name type="scientific">Brevibacillus panacihumi W25</name>
    <dbReference type="NCBI Taxonomy" id="1408254"/>
    <lineage>
        <taxon>Bacteria</taxon>
        <taxon>Bacillati</taxon>
        <taxon>Bacillota</taxon>
        <taxon>Bacilli</taxon>
        <taxon>Bacillales</taxon>
        <taxon>Paenibacillaceae</taxon>
        <taxon>Brevibacillus</taxon>
    </lineage>
</organism>
<comment type="similarity">
    <text evidence="1">Belongs to the bacterial solute-binding protein 7 family.</text>
</comment>
<dbReference type="HOGENOM" id="CLU_036176_1_3_9"/>
<evidence type="ECO:0000256" key="1">
    <source>
        <dbReference type="ARBA" id="ARBA00009023"/>
    </source>
</evidence>
<evidence type="ECO:0000313" key="5">
    <source>
        <dbReference type="Proteomes" id="UP000017973"/>
    </source>
</evidence>
<evidence type="ECO:0000313" key="4">
    <source>
        <dbReference type="EMBL" id="EST54274.1"/>
    </source>
</evidence>
<dbReference type="InterPro" id="IPR038404">
    <property type="entry name" value="TRAP_DctP_sf"/>
</dbReference>
<dbReference type="Gene3D" id="3.40.190.170">
    <property type="entry name" value="Bacterial extracellular solute-binding protein, family 7"/>
    <property type="match status" value="1"/>
</dbReference>
<dbReference type="EMBL" id="AYJU01000016">
    <property type="protein sequence ID" value="EST54274.1"/>
    <property type="molecule type" value="Genomic_DNA"/>
</dbReference>
<dbReference type="Proteomes" id="UP000017973">
    <property type="component" value="Unassembled WGS sequence"/>
</dbReference>
<dbReference type="Pfam" id="PF03480">
    <property type="entry name" value="DctP"/>
    <property type="match status" value="1"/>
</dbReference>
<sequence>MGIALTRREGGLMKKLFGIGLSIFLTIALAACGSQNAAAPQESGSSSTTAPAKELNLKISVTVSEKDSWAIATKQWIEEVEKRTNGKIKMKMYANESLSNGNQPKGIEAVQNGSTDISLHSTIIYSVLDPKFSAPSLPWLIPSYEQADKAMNGKAGEMLKEVIRSKGIEPLAYGESGYRQITNSKRPIEKPEDLKGLKIRTPSMEMMVSTYKEFGGDPTVMNFAEVFTSLQQGVIDGQENPLPIILNSKLYEVQDHLTVWNYMYDPIVFGMNKKLFDSLDPQTQEMFRETAQAAAKHQIQLNREADAKVLAELKEKGMQVVELTPEQTKAFQEQVAPVIDKYEEIIGKEMLDAFRN</sequence>
<dbReference type="NCBIfam" id="NF037995">
    <property type="entry name" value="TRAP_S1"/>
    <property type="match status" value="1"/>
</dbReference>
<dbReference type="eggNOG" id="COG1638">
    <property type="taxonomic scope" value="Bacteria"/>
</dbReference>
<dbReference type="SUPFAM" id="SSF53850">
    <property type="entry name" value="Periplasmic binding protein-like II"/>
    <property type="match status" value="1"/>
</dbReference>
<comment type="caution">
    <text evidence="4">The sequence shown here is derived from an EMBL/GenBank/DDBJ whole genome shotgun (WGS) entry which is preliminary data.</text>
</comment>
<dbReference type="GO" id="GO:0055085">
    <property type="term" value="P:transmembrane transport"/>
    <property type="evidence" value="ECO:0007669"/>
    <property type="project" value="InterPro"/>
</dbReference>
<dbReference type="InterPro" id="IPR018389">
    <property type="entry name" value="DctP_fam"/>
</dbReference>
<keyword evidence="3" id="KW-0732">Signal</keyword>
<dbReference type="STRING" id="1408254.T458_13070"/>
<dbReference type="AlphaFoldDB" id="V6M6U6"/>
<dbReference type="PANTHER" id="PTHR33376">
    <property type="match status" value="1"/>
</dbReference>
<accession>V6M6U6</accession>
<evidence type="ECO:0000256" key="3">
    <source>
        <dbReference type="ARBA" id="ARBA00022729"/>
    </source>
</evidence>
<keyword evidence="5" id="KW-1185">Reference proteome</keyword>
<proteinExistence type="inferred from homology"/>
<gene>
    <name evidence="4" type="ORF">T458_13070</name>
</gene>
<dbReference type="NCBIfam" id="TIGR00787">
    <property type="entry name" value="dctP"/>
    <property type="match status" value="1"/>
</dbReference>
<dbReference type="PROSITE" id="PS51257">
    <property type="entry name" value="PROKAR_LIPOPROTEIN"/>
    <property type="match status" value="1"/>
</dbReference>
<dbReference type="PIRSF" id="PIRSF006470">
    <property type="entry name" value="DctB"/>
    <property type="match status" value="1"/>
</dbReference>
<name>V6M6U6_9BACL</name>
<dbReference type="InterPro" id="IPR004682">
    <property type="entry name" value="TRAP_DctP"/>
</dbReference>